<reference evidence="10 11" key="1">
    <citation type="submission" date="2017-02" db="EMBL/GenBank/DDBJ databases">
        <authorList>
            <person name="Peterson S.W."/>
        </authorList>
    </citation>
    <scope>NUCLEOTIDE SEQUENCE [LARGE SCALE GENOMIC DNA]</scope>
    <source>
        <strain evidence="10 11">DSM 24412</strain>
    </source>
</reference>
<comment type="function">
    <text evidence="6">May alleviate iron toxicity in the presence of oxygen.</text>
</comment>
<dbReference type="EMBL" id="FUYV01000004">
    <property type="protein sequence ID" value="SKB66086.1"/>
    <property type="molecule type" value="Genomic_DNA"/>
</dbReference>
<dbReference type="InterPro" id="IPR012347">
    <property type="entry name" value="Ferritin-like"/>
</dbReference>
<dbReference type="InterPro" id="IPR001519">
    <property type="entry name" value="Ferritin"/>
</dbReference>
<dbReference type="Gene3D" id="1.20.1260.10">
    <property type="match status" value="1"/>
</dbReference>
<dbReference type="STRING" id="889453.SAMN03080601_00953"/>
<comment type="similarity">
    <text evidence="1 8">Belongs to the ferritin family. Prokaryotic subfamily.</text>
</comment>
<dbReference type="InterPro" id="IPR009078">
    <property type="entry name" value="Ferritin-like_SF"/>
</dbReference>
<evidence type="ECO:0000256" key="3">
    <source>
        <dbReference type="ARBA" id="ARBA00022723"/>
    </source>
</evidence>
<dbReference type="GO" id="GO:0008199">
    <property type="term" value="F:ferric iron binding"/>
    <property type="evidence" value="ECO:0007669"/>
    <property type="project" value="InterPro"/>
</dbReference>
<dbReference type="CDD" id="cd01055">
    <property type="entry name" value="Nonheme_Ferritin"/>
    <property type="match status" value="1"/>
</dbReference>
<dbReference type="AlphaFoldDB" id="A0A1T5D373"/>
<dbReference type="PROSITE" id="PS50905">
    <property type="entry name" value="FERRITIN_LIKE"/>
    <property type="match status" value="1"/>
</dbReference>
<dbReference type="GO" id="GO:0006826">
    <property type="term" value="P:iron ion transport"/>
    <property type="evidence" value="ECO:0007669"/>
    <property type="project" value="InterPro"/>
</dbReference>
<dbReference type="PANTHER" id="PTHR11431">
    <property type="entry name" value="FERRITIN"/>
    <property type="match status" value="1"/>
</dbReference>
<keyword evidence="3 7" id="KW-0479">Metal-binding</keyword>
<organism evidence="10 11">
    <name type="scientific">Alkalitalea saponilacus</name>
    <dbReference type="NCBI Taxonomy" id="889453"/>
    <lineage>
        <taxon>Bacteria</taxon>
        <taxon>Pseudomonadati</taxon>
        <taxon>Bacteroidota</taxon>
        <taxon>Bacteroidia</taxon>
        <taxon>Marinilabiliales</taxon>
        <taxon>Marinilabiliaceae</taxon>
        <taxon>Alkalitalea</taxon>
    </lineage>
</organism>
<evidence type="ECO:0000256" key="2">
    <source>
        <dbReference type="ARBA" id="ARBA00022434"/>
    </source>
</evidence>
<evidence type="ECO:0000256" key="5">
    <source>
        <dbReference type="ARBA" id="ARBA00023004"/>
    </source>
</evidence>
<comment type="catalytic activity">
    <reaction evidence="8">
        <text>4 Fe(2+) + O2 + 6 H2O = 4 iron(III) oxide-hydroxide + 12 H(+)</text>
        <dbReference type="Rhea" id="RHEA:11972"/>
        <dbReference type="ChEBI" id="CHEBI:15377"/>
        <dbReference type="ChEBI" id="CHEBI:15378"/>
        <dbReference type="ChEBI" id="CHEBI:15379"/>
        <dbReference type="ChEBI" id="CHEBI:29033"/>
        <dbReference type="ChEBI" id="CHEBI:78619"/>
        <dbReference type="EC" id="1.16.3.2"/>
    </reaction>
</comment>
<dbReference type="GO" id="GO:0004322">
    <property type="term" value="F:ferroxidase activity"/>
    <property type="evidence" value="ECO:0007669"/>
    <property type="project" value="TreeGrafter"/>
</dbReference>
<dbReference type="InterPro" id="IPR008331">
    <property type="entry name" value="Ferritin_DPS_dom"/>
</dbReference>
<dbReference type="EC" id="1.16.3.2" evidence="8"/>
<dbReference type="GO" id="GO:0005829">
    <property type="term" value="C:cytosol"/>
    <property type="evidence" value="ECO:0007669"/>
    <property type="project" value="TreeGrafter"/>
</dbReference>
<evidence type="ECO:0000313" key="11">
    <source>
        <dbReference type="Proteomes" id="UP000191055"/>
    </source>
</evidence>
<dbReference type="GO" id="GO:0008198">
    <property type="term" value="F:ferrous iron binding"/>
    <property type="evidence" value="ECO:0007669"/>
    <property type="project" value="TreeGrafter"/>
</dbReference>
<dbReference type="RefSeq" id="WP_079556734.1">
    <property type="nucleotide sequence ID" value="NZ_CP021904.1"/>
</dbReference>
<evidence type="ECO:0000256" key="6">
    <source>
        <dbReference type="ARBA" id="ARBA00054546"/>
    </source>
</evidence>
<evidence type="ECO:0000256" key="4">
    <source>
        <dbReference type="ARBA" id="ARBA00023002"/>
    </source>
</evidence>
<feature type="domain" description="Ferritin-like diiron" evidence="9">
    <location>
        <begin position="1"/>
        <end position="145"/>
    </location>
</feature>
<evidence type="ECO:0000313" key="10">
    <source>
        <dbReference type="EMBL" id="SKB66086.1"/>
    </source>
</evidence>
<sequence>MLNKKVEKALVAQIEKEGYSSNLYLAMASWAETKGMEGVSKWMYAQADEERMHMLKFIAYVNERGGKAIIPAFEKPPVDFDNVHKMFEQVLSHEQYVTKSINDIVGVCLGEKDFTTHNWIQWFVEEQIEEEASAQTIIDKLNLLGDGGLYLFDRDILSMRTESEPGAE</sequence>
<evidence type="ECO:0000256" key="1">
    <source>
        <dbReference type="ARBA" id="ARBA00006950"/>
    </source>
</evidence>
<keyword evidence="2 8" id="KW-0409">Iron storage</keyword>
<feature type="binding site" evidence="7">
    <location>
        <position position="94"/>
    </location>
    <ligand>
        <name>Fe cation</name>
        <dbReference type="ChEBI" id="CHEBI:24875"/>
        <label>1</label>
    </ligand>
</feature>
<protein>
    <recommendedName>
        <fullName evidence="8">Ferritin</fullName>
        <ecNumber evidence="8">1.16.3.2</ecNumber>
    </recommendedName>
</protein>
<dbReference type="InterPro" id="IPR009040">
    <property type="entry name" value="Ferritin-like_diiron"/>
</dbReference>
<comment type="subcellular location">
    <subcellularLocation>
        <location evidence="8">Cytoplasm</location>
    </subcellularLocation>
</comment>
<dbReference type="GO" id="GO:0006879">
    <property type="term" value="P:intracellular iron ion homeostasis"/>
    <property type="evidence" value="ECO:0007669"/>
    <property type="project" value="UniProtKB-KW"/>
</dbReference>
<keyword evidence="11" id="KW-1185">Reference proteome</keyword>
<dbReference type="KEGG" id="asx:CDL62_16105"/>
<feature type="binding site" evidence="7">
    <location>
        <position position="53"/>
    </location>
    <ligand>
        <name>Fe cation</name>
        <dbReference type="ChEBI" id="CHEBI:24875"/>
        <label>1</label>
    </ligand>
</feature>
<dbReference type="PANTHER" id="PTHR11431:SF127">
    <property type="entry name" value="BACTERIAL NON-HEME FERRITIN"/>
    <property type="match status" value="1"/>
</dbReference>
<keyword evidence="4" id="KW-0560">Oxidoreductase</keyword>
<feature type="binding site" evidence="7">
    <location>
        <position position="127"/>
    </location>
    <ligand>
        <name>Fe cation</name>
        <dbReference type="ChEBI" id="CHEBI:24875"/>
        <label>1</label>
    </ligand>
</feature>
<dbReference type="InterPro" id="IPR041719">
    <property type="entry name" value="Ferritin_prok"/>
</dbReference>
<keyword evidence="8" id="KW-0963">Cytoplasm</keyword>
<proteinExistence type="inferred from homology"/>
<dbReference type="Proteomes" id="UP000191055">
    <property type="component" value="Unassembled WGS sequence"/>
</dbReference>
<evidence type="ECO:0000256" key="7">
    <source>
        <dbReference type="PIRSR" id="PIRSR601519-1"/>
    </source>
</evidence>
<feature type="binding site" evidence="7">
    <location>
        <position position="50"/>
    </location>
    <ligand>
        <name>Fe cation</name>
        <dbReference type="ChEBI" id="CHEBI:24875"/>
        <label>1</label>
    </ligand>
</feature>
<evidence type="ECO:0000256" key="8">
    <source>
        <dbReference type="RuleBase" id="RU361145"/>
    </source>
</evidence>
<dbReference type="SUPFAM" id="SSF47240">
    <property type="entry name" value="Ferritin-like"/>
    <property type="match status" value="1"/>
</dbReference>
<accession>A0A1T5D373</accession>
<evidence type="ECO:0000259" key="9">
    <source>
        <dbReference type="PROSITE" id="PS50905"/>
    </source>
</evidence>
<keyword evidence="5 7" id="KW-0408">Iron</keyword>
<gene>
    <name evidence="10" type="ORF">SAMN03080601_00953</name>
</gene>
<dbReference type="OrthoDB" id="9801481at2"/>
<comment type="function">
    <text evidence="8">Iron-storage protein.</text>
</comment>
<name>A0A1T5D373_9BACT</name>
<dbReference type="Pfam" id="PF00210">
    <property type="entry name" value="Ferritin"/>
    <property type="match status" value="1"/>
</dbReference>
<dbReference type="FunFam" id="1.20.1260.10:FF:000001">
    <property type="entry name" value="Non-heme ferritin"/>
    <property type="match status" value="1"/>
</dbReference>
<feature type="binding site" evidence="7">
    <location>
        <position position="17"/>
    </location>
    <ligand>
        <name>Fe cation</name>
        <dbReference type="ChEBI" id="CHEBI:24875"/>
        <label>1</label>
    </ligand>
</feature>
<dbReference type="GO" id="GO:0042802">
    <property type="term" value="F:identical protein binding"/>
    <property type="evidence" value="ECO:0007669"/>
    <property type="project" value="UniProtKB-ARBA"/>
</dbReference>